<sequence>MPFEPFGLAFEISVITNINPETGFLVVNINQDPVVGLKWAKYTSPSKLTNNDTISKISEGNIPFPSNAIPYSYGTTLRAFTLFQKVDGGYGIAYCLAYTMNYSSHYNYNFTDVTPYITVSVAFIQNTNAVEVIGPFLIYTTRNVSNIVFLDSCQSRYDSRGNDCLISELTARTPNLPAPGVMRITFQSTGSVINITPIPINNAPTSLN</sequence>
<accession>A0A9N8W6R3</accession>
<keyword evidence="2" id="KW-1185">Reference proteome</keyword>
<dbReference type="EMBL" id="CAJVQA010000431">
    <property type="protein sequence ID" value="CAG8474075.1"/>
    <property type="molecule type" value="Genomic_DNA"/>
</dbReference>
<dbReference type="AlphaFoldDB" id="A0A9N8W6R3"/>
<gene>
    <name evidence="1" type="ORF">CPELLU_LOCUS1211</name>
</gene>
<evidence type="ECO:0000313" key="1">
    <source>
        <dbReference type="EMBL" id="CAG8474075.1"/>
    </source>
</evidence>
<dbReference type="Proteomes" id="UP000789759">
    <property type="component" value="Unassembled WGS sequence"/>
</dbReference>
<evidence type="ECO:0000313" key="2">
    <source>
        <dbReference type="Proteomes" id="UP000789759"/>
    </source>
</evidence>
<protein>
    <submittedName>
        <fullName evidence="1">13081_t:CDS:1</fullName>
    </submittedName>
</protein>
<proteinExistence type="predicted"/>
<name>A0A9N8W6R3_9GLOM</name>
<comment type="caution">
    <text evidence="1">The sequence shown here is derived from an EMBL/GenBank/DDBJ whole genome shotgun (WGS) entry which is preliminary data.</text>
</comment>
<reference evidence="1" key="1">
    <citation type="submission" date="2021-06" db="EMBL/GenBank/DDBJ databases">
        <authorList>
            <person name="Kallberg Y."/>
            <person name="Tangrot J."/>
            <person name="Rosling A."/>
        </authorList>
    </citation>
    <scope>NUCLEOTIDE SEQUENCE</scope>
    <source>
        <strain evidence="1">FL966</strain>
    </source>
</reference>
<organism evidence="1 2">
    <name type="scientific">Cetraspora pellucida</name>
    <dbReference type="NCBI Taxonomy" id="1433469"/>
    <lineage>
        <taxon>Eukaryota</taxon>
        <taxon>Fungi</taxon>
        <taxon>Fungi incertae sedis</taxon>
        <taxon>Mucoromycota</taxon>
        <taxon>Glomeromycotina</taxon>
        <taxon>Glomeromycetes</taxon>
        <taxon>Diversisporales</taxon>
        <taxon>Gigasporaceae</taxon>
        <taxon>Cetraspora</taxon>
    </lineage>
</organism>